<protein>
    <submittedName>
        <fullName evidence="7">Ribose transport system substrate-binding protein</fullName>
    </submittedName>
</protein>
<feature type="domain" description="Periplasmic binding protein" evidence="6">
    <location>
        <begin position="99"/>
        <end position="358"/>
    </location>
</feature>
<evidence type="ECO:0000259" key="6">
    <source>
        <dbReference type="Pfam" id="PF13407"/>
    </source>
</evidence>
<dbReference type="PANTHER" id="PTHR46847">
    <property type="entry name" value="D-ALLOSE-BINDING PERIPLASMIC PROTEIN-RELATED"/>
    <property type="match status" value="1"/>
</dbReference>
<dbReference type="CDD" id="cd20005">
    <property type="entry name" value="PBP1_ABC_sugar_binding-like"/>
    <property type="match status" value="1"/>
</dbReference>
<dbReference type="Pfam" id="PF13407">
    <property type="entry name" value="Peripla_BP_4"/>
    <property type="match status" value="1"/>
</dbReference>
<comment type="similarity">
    <text evidence="2">Belongs to the bacterial solute-binding protein 2 family.</text>
</comment>
<dbReference type="PANTHER" id="PTHR46847:SF1">
    <property type="entry name" value="D-ALLOSE-BINDING PERIPLASMIC PROTEIN-RELATED"/>
    <property type="match status" value="1"/>
</dbReference>
<evidence type="ECO:0000256" key="3">
    <source>
        <dbReference type="ARBA" id="ARBA00022729"/>
    </source>
</evidence>
<organism evidence="7 8">
    <name type="scientific">Lactonifactor longoviformis DSM 17459</name>
    <dbReference type="NCBI Taxonomy" id="1122155"/>
    <lineage>
        <taxon>Bacteria</taxon>
        <taxon>Bacillati</taxon>
        <taxon>Bacillota</taxon>
        <taxon>Clostridia</taxon>
        <taxon>Eubacteriales</taxon>
        <taxon>Clostridiaceae</taxon>
        <taxon>Lactonifactor</taxon>
    </lineage>
</organism>
<feature type="chain" id="PRO_5038684554" evidence="5">
    <location>
        <begin position="20"/>
        <end position="391"/>
    </location>
</feature>
<dbReference type="OrthoDB" id="9800520at2"/>
<evidence type="ECO:0000313" key="8">
    <source>
        <dbReference type="Proteomes" id="UP000184245"/>
    </source>
</evidence>
<feature type="signal peptide" evidence="5">
    <location>
        <begin position="1"/>
        <end position="19"/>
    </location>
</feature>
<dbReference type="GO" id="GO:0030313">
    <property type="term" value="C:cell envelope"/>
    <property type="evidence" value="ECO:0007669"/>
    <property type="project" value="UniProtKB-SubCell"/>
</dbReference>
<proteinExistence type="inferred from homology"/>
<reference evidence="7 8" key="1">
    <citation type="submission" date="2016-11" db="EMBL/GenBank/DDBJ databases">
        <authorList>
            <person name="Jaros S."/>
            <person name="Januszkiewicz K."/>
            <person name="Wedrychowicz H."/>
        </authorList>
    </citation>
    <scope>NUCLEOTIDE SEQUENCE [LARGE SCALE GENOMIC DNA]</scope>
    <source>
        <strain evidence="7 8">DSM 17459</strain>
    </source>
</reference>
<comment type="subcellular location">
    <subcellularLocation>
        <location evidence="1">Cell envelope</location>
    </subcellularLocation>
</comment>
<keyword evidence="3 5" id="KW-0732">Signal</keyword>
<accession>A0A1M5CCN7</accession>
<evidence type="ECO:0000313" key="7">
    <source>
        <dbReference type="EMBL" id="SHF52513.1"/>
    </source>
</evidence>
<dbReference type="Gene3D" id="3.40.50.2300">
    <property type="match status" value="2"/>
</dbReference>
<dbReference type="AlphaFoldDB" id="A0A1M5CCN7"/>
<name>A0A1M5CCN7_9CLOT</name>
<dbReference type="GO" id="GO:0030246">
    <property type="term" value="F:carbohydrate binding"/>
    <property type="evidence" value="ECO:0007669"/>
    <property type="project" value="UniProtKB-ARBA"/>
</dbReference>
<keyword evidence="8" id="KW-1185">Reference proteome</keyword>
<evidence type="ECO:0000256" key="2">
    <source>
        <dbReference type="ARBA" id="ARBA00007639"/>
    </source>
</evidence>
<evidence type="ECO:0000256" key="4">
    <source>
        <dbReference type="SAM" id="MobiDB-lite"/>
    </source>
</evidence>
<evidence type="ECO:0000256" key="5">
    <source>
        <dbReference type="SAM" id="SignalP"/>
    </source>
</evidence>
<evidence type="ECO:0000256" key="1">
    <source>
        <dbReference type="ARBA" id="ARBA00004196"/>
    </source>
</evidence>
<dbReference type="PROSITE" id="PS51257">
    <property type="entry name" value="PROKAR_LIPOPROTEIN"/>
    <property type="match status" value="1"/>
</dbReference>
<dbReference type="EMBL" id="FQVI01000038">
    <property type="protein sequence ID" value="SHF52513.1"/>
    <property type="molecule type" value="Genomic_DNA"/>
</dbReference>
<dbReference type="InterPro" id="IPR025997">
    <property type="entry name" value="SBP_2_dom"/>
</dbReference>
<dbReference type="Proteomes" id="UP000184245">
    <property type="component" value="Unassembled WGS sequence"/>
</dbReference>
<feature type="region of interest" description="Disordered" evidence="4">
    <location>
        <begin position="28"/>
        <end position="67"/>
    </location>
</feature>
<sequence>MKRIAVALLCMILSVNLLSGCGQSKNVEAGELPKDQVVTNQPQDAGEESTEPIEQEKSQEETEEDDYTKDLTMTSVKGSSGEISYTSVENIPLEKGGHIAVVVKQPKSEYWSKVRKGMEAAVKALNKELGYKGEDKIRLTFEGPSDESDVESQINIIDAVLSENPSVLCIAAVDMNSCQAQLETAAENGIPVVVLDSGVNSDLVQTVCSTDNYQAGAEAARRLAEAVGESGKVAVMAHNSSSESSMDRERGFREEMANHQGITVVSTSYESEEESVAEMVRAVLEAHPDLTGYFCTNGTMTEEVLTALKDPEEAQVKVVGFDSGKAQIEAIKDGRETGMIVQNPYGMGYATIVAAARAEAGMTNDTYISSGFQWIDVNNLESDDFANYLYE</sequence>
<dbReference type="STRING" id="1122155.SAMN02745158_04083"/>
<gene>
    <name evidence="7" type="ORF">SAMN02745158_04083</name>
</gene>
<dbReference type="RefSeq" id="WP_072854611.1">
    <property type="nucleotide sequence ID" value="NZ_FQVI01000038.1"/>
</dbReference>
<dbReference type="SUPFAM" id="SSF53822">
    <property type="entry name" value="Periplasmic binding protein-like I"/>
    <property type="match status" value="1"/>
</dbReference>
<dbReference type="InterPro" id="IPR028082">
    <property type="entry name" value="Peripla_BP_I"/>
</dbReference>